<accession>A0ABT7LY09</accession>
<dbReference type="EMBL" id="JASVEJ010000021">
    <property type="protein sequence ID" value="MDL5056904.1"/>
    <property type="molecule type" value="Genomic_DNA"/>
</dbReference>
<comment type="caution">
    <text evidence="2">The sequence shown here is derived from an EMBL/GenBank/DDBJ whole genome shotgun (WGS) entry which is preliminary data.</text>
</comment>
<name>A0ABT7LY09_9CYAN</name>
<dbReference type="RefSeq" id="WP_284475467.1">
    <property type="nucleotide sequence ID" value="NZ_JASVEJ010000021.1"/>
</dbReference>
<dbReference type="PANTHER" id="PTHR12110:SF41">
    <property type="entry name" value="INOSOSE DEHYDRATASE"/>
    <property type="match status" value="1"/>
</dbReference>
<gene>
    <name evidence="2" type="ORF">QQ055_05410</name>
</gene>
<reference evidence="2 3" key="1">
    <citation type="submission" date="2023-06" db="EMBL/GenBank/DDBJ databases">
        <title>Whole genome sequence of Oscillatoria calcuttensis NRMC-F 0142.</title>
        <authorList>
            <person name="Shakena Fathima T."/>
            <person name="Muralitharan G."/>
            <person name="Thajuddin N."/>
        </authorList>
    </citation>
    <scope>NUCLEOTIDE SEQUENCE [LARGE SCALE GENOMIC DNA]</scope>
    <source>
        <strain evidence="2 3">NRMC-F 0142</strain>
    </source>
</reference>
<proteinExistence type="predicted"/>
<dbReference type="SUPFAM" id="SSF51658">
    <property type="entry name" value="Xylose isomerase-like"/>
    <property type="match status" value="1"/>
</dbReference>
<dbReference type="InterPro" id="IPR050312">
    <property type="entry name" value="IolE/XylAMocC-like"/>
</dbReference>
<dbReference type="Proteomes" id="UP001230986">
    <property type="component" value="Unassembled WGS sequence"/>
</dbReference>
<evidence type="ECO:0000313" key="2">
    <source>
        <dbReference type="EMBL" id="MDL5056904.1"/>
    </source>
</evidence>
<organism evidence="2 3">
    <name type="scientific">Geitlerinema calcuttense NRMC-F 0142</name>
    <dbReference type="NCBI Taxonomy" id="2922238"/>
    <lineage>
        <taxon>Bacteria</taxon>
        <taxon>Bacillati</taxon>
        <taxon>Cyanobacteriota</taxon>
        <taxon>Cyanophyceae</taxon>
        <taxon>Geitlerinematales</taxon>
        <taxon>Geitlerinemataceae</taxon>
        <taxon>Geitlerinema</taxon>
    </lineage>
</organism>
<keyword evidence="2" id="KW-0413">Isomerase</keyword>
<protein>
    <submittedName>
        <fullName evidence="2">Sugar phosphate isomerase/epimerase</fullName>
    </submittedName>
</protein>
<dbReference type="GO" id="GO:0016853">
    <property type="term" value="F:isomerase activity"/>
    <property type="evidence" value="ECO:0007669"/>
    <property type="project" value="UniProtKB-KW"/>
</dbReference>
<keyword evidence="3" id="KW-1185">Reference proteome</keyword>
<evidence type="ECO:0000259" key="1">
    <source>
        <dbReference type="Pfam" id="PF01261"/>
    </source>
</evidence>
<dbReference type="InterPro" id="IPR013022">
    <property type="entry name" value="Xyl_isomerase-like_TIM-brl"/>
</dbReference>
<dbReference type="Gene3D" id="3.20.20.150">
    <property type="entry name" value="Divalent-metal-dependent TIM barrel enzymes"/>
    <property type="match status" value="1"/>
</dbReference>
<evidence type="ECO:0000313" key="3">
    <source>
        <dbReference type="Proteomes" id="UP001230986"/>
    </source>
</evidence>
<dbReference type="InterPro" id="IPR036237">
    <property type="entry name" value="Xyl_isomerase-like_sf"/>
</dbReference>
<dbReference type="Pfam" id="PF01261">
    <property type="entry name" value="AP_endonuc_2"/>
    <property type="match status" value="1"/>
</dbReference>
<dbReference type="PANTHER" id="PTHR12110">
    <property type="entry name" value="HYDROXYPYRUVATE ISOMERASE"/>
    <property type="match status" value="1"/>
</dbReference>
<sequence length="282" mass="30664">MAIKVGCFALINPFRILDAQLQQIQDWGFKYGDVTDNTDGACLGAEFGFTAVASLDANPFDLKRMFESHGITITSYCCHANLLDPAAPWRYGTAQIIKGVRSAAAIGVKHVITTEGEPHTSFGQKLSEKEMVFSVREKLAEPLRVAADHGVKILFEPHGPVSCRMNLTEAVLHECDSSALGINLDTGNLWLGGGEPVEYVKKFGKKIEHVHWKDMPKDLEHQRGKVFGCGMALIPLGAGVVGIKSVYEELVKAGFHGFTTLEVAGEDAVKGSYKFLKDLGAE</sequence>
<feature type="domain" description="Xylose isomerase-like TIM barrel" evidence="1">
    <location>
        <begin position="45"/>
        <end position="278"/>
    </location>
</feature>